<dbReference type="SMART" id="SM00344">
    <property type="entry name" value="HTH_ASNC"/>
    <property type="match status" value="1"/>
</dbReference>
<reference evidence="5" key="2">
    <citation type="journal article" date="2022" name="Sci. Rep.">
        <title>In silico prediction of the enzymes involved in the degradation of the herbicide molinate by Gulosibacter molinativorax ON4T.</title>
        <authorList>
            <person name="Lopes A.R."/>
            <person name="Bunin E."/>
            <person name="Viana A.T."/>
            <person name="Froufe H."/>
            <person name="Munoz-Merida A."/>
            <person name="Pinho D."/>
            <person name="Figueiredo J."/>
            <person name="Barroso C."/>
            <person name="Vaz-Moreira I."/>
            <person name="Bellanger X."/>
            <person name="Egas C."/>
            <person name="Nunes O.C."/>
        </authorList>
    </citation>
    <scope>NUCLEOTIDE SEQUENCE</scope>
    <source>
        <strain evidence="5">ON4</strain>
    </source>
</reference>
<dbReference type="Pfam" id="PF01037">
    <property type="entry name" value="AsnC_trans_reg"/>
    <property type="match status" value="1"/>
</dbReference>
<dbReference type="InterPro" id="IPR011008">
    <property type="entry name" value="Dimeric_a/b-barrel"/>
</dbReference>
<dbReference type="InterPro" id="IPR019888">
    <property type="entry name" value="Tscrpt_reg_AsnC-like"/>
</dbReference>
<protein>
    <recommendedName>
        <fullName evidence="4">HTH asnC-type domain-containing protein</fullName>
    </recommendedName>
</protein>
<name>A0ABT7C9A2_9MICO</name>
<accession>A0ABT7C9A2</accession>
<keyword evidence="1" id="KW-0805">Transcription regulation</keyword>
<dbReference type="InterPro" id="IPR019887">
    <property type="entry name" value="Tscrpt_reg_AsnC/Lrp_C"/>
</dbReference>
<dbReference type="InterPro" id="IPR036388">
    <property type="entry name" value="WH-like_DNA-bd_sf"/>
</dbReference>
<dbReference type="SUPFAM" id="SSF46785">
    <property type="entry name" value="Winged helix' DNA-binding domain"/>
    <property type="match status" value="1"/>
</dbReference>
<dbReference type="Gene3D" id="1.10.10.10">
    <property type="entry name" value="Winged helix-like DNA-binding domain superfamily/Winged helix DNA-binding domain"/>
    <property type="match status" value="1"/>
</dbReference>
<keyword evidence="3" id="KW-0804">Transcription</keyword>
<dbReference type="PRINTS" id="PR00033">
    <property type="entry name" value="HTHASNC"/>
</dbReference>
<evidence type="ECO:0000259" key="4">
    <source>
        <dbReference type="PROSITE" id="PS50956"/>
    </source>
</evidence>
<dbReference type="Pfam" id="PF13404">
    <property type="entry name" value="HTH_AsnC-type"/>
    <property type="match status" value="1"/>
</dbReference>
<dbReference type="Proteomes" id="UP001170379">
    <property type="component" value="Unassembled WGS sequence"/>
</dbReference>
<dbReference type="Gene3D" id="3.30.70.920">
    <property type="match status" value="2"/>
</dbReference>
<keyword evidence="2" id="KW-0238">DNA-binding</keyword>
<gene>
    <name evidence="5" type="ORF">C7K25_09865</name>
</gene>
<keyword evidence="6" id="KW-1185">Reference proteome</keyword>
<dbReference type="PANTHER" id="PTHR30154:SF34">
    <property type="entry name" value="TRANSCRIPTIONAL REGULATOR AZLB"/>
    <property type="match status" value="1"/>
</dbReference>
<dbReference type="EMBL" id="PXVD01000015">
    <property type="protein sequence ID" value="MDJ1371670.1"/>
    <property type="molecule type" value="Genomic_DNA"/>
</dbReference>
<dbReference type="PROSITE" id="PS50956">
    <property type="entry name" value="HTH_ASNC_2"/>
    <property type="match status" value="1"/>
</dbReference>
<comment type="caution">
    <text evidence="5">The sequence shown here is derived from an EMBL/GenBank/DDBJ whole genome shotgun (WGS) entry which is preliminary data.</text>
</comment>
<proteinExistence type="predicted"/>
<organism evidence="5 6">
    <name type="scientific">Gulosibacter molinativorax</name>
    <dbReference type="NCBI Taxonomy" id="256821"/>
    <lineage>
        <taxon>Bacteria</taxon>
        <taxon>Bacillati</taxon>
        <taxon>Actinomycetota</taxon>
        <taxon>Actinomycetes</taxon>
        <taxon>Micrococcales</taxon>
        <taxon>Microbacteriaceae</taxon>
        <taxon>Gulosibacter</taxon>
    </lineage>
</organism>
<feature type="domain" description="HTH asnC-type" evidence="4">
    <location>
        <begin position="156"/>
        <end position="218"/>
    </location>
</feature>
<dbReference type="InterPro" id="IPR036390">
    <property type="entry name" value="WH_DNA-bd_sf"/>
</dbReference>
<sequence length="302" mass="32734">MIMAVSRIELEGRLFAALKREPRASVLALAESTGFPRAVIANHLKDLQRSGCLRVIGALHPKLTGTPTLAAIGIAVAGPIAPVLEFIAPIEEVVSISTITGLFPIGVEVRVTTPDHLQAVLDRLRAHPSVVKIETRMFGRVIKGHSSHSVPDEIVLDEKDSGLIEALGEDGRTSWQELAERVSLTPAAARTRVRRLIDANVLRIVVLERGDLHSRGIALVANLALRGDSEAILGQIAEELEVEFAATEFGKGDGILVIRSRSQESLFALLERIRAIPGVMEVETRTYLHHHKETSTGIPLTV</sequence>
<evidence type="ECO:0000256" key="2">
    <source>
        <dbReference type="ARBA" id="ARBA00023125"/>
    </source>
</evidence>
<evidence type="ECO:0000256" key="1">
    <source>
        <dbReference type="ARBA" id="ARBA00023015"/>
    </source>
</evidence>
<reference evidence="5" key="1">
    <citation type="submission" date="2018-03" db="EMBL/GenBank/DDBJ databases">
        <authorList>
            <person name="Nunes O.C."/>
            <person name="Lopes A.R."/>
            <person name="Froufe H."/>
            <person name="Munoz-Merida A."/>
            <person name="Barroso C."/>
            <person name="Egas C."/>
        </authorList>
    </citation>
    <scope>NUCLEOTIDE SEQUENCE</scope>
    <source>
        <strain evidence="5">ON4</strain>
    </source>
</reference>
<evidence type="ECO:0000313" key="6">
    <source>
        <dbReference type="Proteomes" id="UP001170379"/>
    </source>
</evidence>
<dbReference type="InterPro" id="IPR000485">
    <property type="entry name" value="AsnC-type_HTH_dom"/>
</dbReference>
<evidence type="ECO:0000256" key="3">
    <source>
        <dbReference type="ARBA" id="ARBA00023163"/>
    </source>
</evidence>
<dbReference type="PANTHER" id="PTHR30154">
    <property type="entry name" value="LEUCINE-RESPONSIVE REGULATORY PROTEIN"/>
    <property type="match status" value="1"/>
</dbReference>
<dbReference type="SUPFAM" id="SSF54909">
    <property type="entry name" value="Dimeric alpha+beta barrel"/>
    <property type="match status" value="2"/>
</dbReference>
<evidence type="ECO:0000313" key="5">
    <source>
        <dbReference type="EMBL" id="MDJ1371670.1"/>
    </source>
</evidence>